<feature type="repeat" description="CXXCXGXG motif" evidence="9">
    <location>
        <begin position="196"/>
        <end position="203"/>
    </location>
</feature>
<feature type="binding site" evidence="9">
    <location>
        <position position="179"/>
    </location>
    <ligand>
        <name>Zn(2+)</name>
        <dbReference type="ChEBI" id="CHEBI:29105"/>
        <label>1</label>
    </ligand>
</feature>
<dbReference type="PRINTS" id="PR00625">
    <property type="entry name" value="JDOMAIN"/>
</dbReference>
<proteinExistence type="inferred from homology"/>
<comment type="subcellular location">
    <subcellularLocation>
        <location evidence="9">Cytoplasm</location>
    </subcellularLocation>
</comment>
<evidence type="ECO:0000256" key="7">
    <source>
        <dbReference type="ARBA" id="ARBA00023016"/>
    </source>
</evidence>
<dbReference type="SMART" id="SM00271">
    <property type="entry name" value="DnaJ"/>
    <property type="match status" value="1"/>
</dbReference>
<feature type="binding site" evidence="9">
    <location>
        <position position="196"/>
    </location>
    <ligand>
        <name>Zn(2+)</name>
        <dbReference type="ChEBI" id="CHEBI:29105"/>
        <label>2</label>
    </ligand>
</feature>
<feature type="binding site" evidence="9">
    <location>
        <position position="199"/>
    </location>
    <ligand>
        <name>Zn(2+)</name>
        <dbReference type="ChEBI" id="CHEBI:29105"/>
        <label>2</label>
    </ligand>
</feature>
<keyword evidence="2 9" id="KW-0235">DNA replication</keyword>
<evidence type="ECO:0000259" key="11">
    <source>
        <dbReference type="PROSITE" id="PS50076"/>
    </source>
</evidence>
<dbReference type="Pfam" id="PF00684">
    <property type="entry name" value="DnaJ_CXXCXGXG"/>
    <property type="match status" value="1"/>
</dbReference>
<dbReference type="CDD" id="cd10719">
    <property type="entry name" value="DnaJ_zf"/>
    <property type="match status" value="1"/>
</dbReference>
<sequence length="409" mass="44948">MVGKGEGQSWGIPCFGFPFVTMNTATIYKINKMVWGGRVAEKRDYYEVLGVSKSAPDEEIKKAYRKLARQYHPDVNKADDAETKFKEVKEAYDVLSDGQKRAGYDQYGHVDSNQGGFSGGGDFGGGMGDIFDMFFGGGGRRDPNAPQRGNDLQYTMTIEFKEAVFGKENDITIPRTENCDTCHGSGAKPGTKPQTCHVCHGSGQEEVVQNTPFGRMVNRRTCSTCSGNGKIIKERCTTCQGQGKVKKQRKIHVKIPAGVDDGAQLRMTGEGEGGVRGGPSGDLYIVIRVKAHEFFEREGDDVYCEIPLTFAQAALGDDVEIPTLTEKVKLKIPAGTQTGTFFRLRGKGVPRLRGIGQGDQHVKVVIVTPSNLSDEQKDLLRQIASLDGEKTHEHEQSFFDRVKKAFRGD</sequence>
<evidence type="ECO:0000256" key="10">
    <source>
        <dbReference type="PROSITE-ProRule" id="PRU00546"/>
    </source>
</evidence>
<dbReference type="EMBL" id="FTNK01000007">
    <property type="protein sequence ID" value="SIR11019.1"/>
    <property type="molecule type" value="Genomic_DNA"/>
</dbReference>
<dbReference type="NCBIfam" id="NF010873">
    <property type="entry name" value="PRK14280.1"/>
    <property type="match status" value="1"/>
</dbReference>
<feature type="domain" description="CR-type" evidence="12">
    <location>
        <begin position="166"/>
        <end position="248"/>
    </location>
</feature>
<feature type="binding site" evidence="9">
    <location>
        <position position="239"/>
    </location>
    <ligand>
        <name>Zn(2+)</name>
        <dbReference type="ChEBI" id="CHEBI:29105"/>
        <label>1</label>
    </ligand>
</feature>
<gene>
    <name evidence="9" type="primary">dnaJ</name>
    <name evidence="13" type="ORF">SAMN05421578_10771</name>
</gene>
<dbReference type="PROSITE" id="PS51188">
    <property type="entry name" value="ZF_CR"/>
    <property type="match status" value="1"/>
</dbReference>
<evidence type="ECO:0000256" key="9">
    <source>
        <dbReference type="HAMAP-Rule" id="MF_01152"/>
    </source>
</evidence>
<comment type="cofactor">
    <cofactor evidence="9">
        <name>Zn(2+)</name>
        <dbReference type="ChEBI" id="CHEBI:29105"/>
    </cofactor>
    <text evidence="9">Binds 2 Zn(2+) ions per monomer.</text>
</comment>
<evidence type="ECO:0000256" key="3">
    <source>
        <dbReference type="ARBA" id="ARBA00022723"/>
    </source>
</evidence>
<evidence type="ECO:0000256" key="8">
    <source>
        <dbReference type="ARBA" id="ARBA00023186"/>
    </source>
</evidence>
<evidence type="ECO:0000256" key="2">
    <source>
        <dbReference type="ARBA" id="ARBA00022705"/>
    </source>
</evidence>
<dbReference type="PANTHER" id="PTHR43096:SF48">
    <property type="entry name" value="CHAPERONE PROTEIN DNAJ"/>
    <property type="match status" value="1"/>
</dbReference>
<dbReference type="InterPro" id="IPR001305">
    <property type="entry name" value="HSP_DnaJ_Cys-rich_dom"/>
</dbReference>
<keyword evidence="14" id="KW-1185">Reference proteome</keyword>
<dbReference type="Gene3D" id="2.60.260.20">
    <property type="entry name" value="Urease metallochaperone UreE, N-terminal domain"/>
    <property type="match status" value="2"/>
</dbReference>
<feature type="domain" description="J" evidence="11">
    <location>
        <begin position="44"/>
        <end position="108"/>
    </location>
</feature>
<organism evidence="13 14">
    <name type="scientific">Paenibacillus macquariensis</name>
    <dbReference type="NCBI Taxonomy" id="948756"/>
    <lineage>
        <taxon>Bacteria</taxon>
        <taxon>Bacillati</taxon>
        <taxon>Bacillota</taxon>
        <taxon>Bacilli</taxon>
        <taxon>Bacillales</taxon>
        <taxon>Paenibacillaceae</taxon>
        <taxon>Paenibacillus</taxon>
    </lineage>
</organism>
<evidence type="ECO:0000256" key="1">
    <source>
        <dbReference type="ARBA" id="ARBA00022490"/>
    </source>
</evidence>
<dbReference type="NCBIfam" id="TIGR02349">
    <property type="entry name" value="DnaJ_bact"/>
    <property type="match status" value="1"/>
</dbReference>
<comment type="similarity">
    <text evidence="9">Belongs to the DnaJ family.</text>
</comment>
<dbReference type="PROSITE" id="PS00636">
    <property type="entry name" value="DNAJ_1"/>
    <property type="match status" value="1"/>
</dbReference>
<comment type="function">
    <text evidence="9">Participates actively in the response to hyperosmotic and heat shock by preventing the aggregation of stress-denatured proteins and by disaggregating proteins, also in an autonomous, DnaK-independent fashion. Unfolded proteins bind initially to DnaJ; upon interaction with the DnaJ-bound protein, DnaK hydrolyzes its bound ATP, resulting in the formation of a stable complex. GrpE releases ADP from DnaK; ATP binding to DnaK triggers the release of the substrate protein, thus completing the reaction cycle. Several rounds of ATP-dependent interactions between DnaJ, DnaK and GrpE are required for fully efficient folding. Also involved, together with DnaK and GrpE, in the DNA replication of plasmids through activation of initiation proteins.</text>
</comment>
<dbReference type="PANTHER" id="PTHR43096">
    <property type="entry name" value="DNAJ HOMOLOG 1, MITOCHONDRIAL-RELATED"/>
    <property type="match status" value="1"/>
</dbReference>
<keyword evidence="7 9" id="KW-0346">Stress response</keyword>
<dbReference type="Gene3D" id="1.10.287.110">
    <property type="entry name" value="DnaJ domain"/>
    <property type="match status" value="1"/>
</dbReference>
<feature type="repeat" description="CXXCXGXG motif" evidence="9">
    <location>
        <begin position="179"/>
        <end position="186"/>
    </location>
</feature>
<keyword evidence="8 9" id="KW-0143">Chaperone</keyword>
<dbReference type="InterPro" id="IPR008971">
    <property type="entry name" value="HSP40/DnaJ_pept-bd"/>
</dbReference>
<feature type="zinc finger region" description="CR-type" evidence="10">
    <location>
        <begin position="166"/>
        <end position="248"/>
    </location>
</feature>
<feature type="binding site" evidence="9">
    <location>
        <position position="182"/>
    </location>
    <ligand>
        <name>Zn(2+)</name>
        <dbReference type="ChEBI" id="CHEBI:29105"/>
        <label>1</label>
    </ligand>
</feature>
<reference evidence="13 14" key="1">
    <citation type="submission" date="2017-01" db="EMBL/GenBank/DDBJ databases">
        <authorList>
            <person name="Varghese N."/>
            <person name="Submissions S."/>
        </authorList>
    </citation>
    <scope>NUCLEOTIDE SEQUENCE [LARGE SCALE GENOMIC DNA]</scope>
    <source>
        <strain evidence="13 14">ATCC 23464</strain>
    </source>
</reference>
<dbReference type="InterPro" id="IPR001623">
    <property type="entry name" value="DnaJ_domain"/>
</dbReference>
<keyword evidence="1 9" id="KW-0963">Cytoplasm</keyword>
<dbReference type="Proteomes" id="UP000186666">
    <property type="component" value="Unassembled WGS sequence"/>
</dbReference>
<dbReference type="CDD" id="cd06257">
    <property type="entry name" value="DnaJ"/>
    <property type="match status" value="1"/>
</dbReference>
<comment type="subunit">
    <text evidence="9">Homodimer.</text>
</comment>
<feature type="binding site" evidence="9">
    <location>
        <position position="222"/>
    </location>
    <ligand>
        <name>Zn(2+)</name>
        <dbReference type="ChEBI" id="CHEBI:29105"/>
        <label>2</label>
    </ligand>
</feature>
<dbReference type="Pfam" id="PF01556">
    <property type="entry name" value="DnaJ_C"/>
    <property type="match status" value="1"/>
</dbReference>
<protein>
    <recommendedName>
        <fullName evidence="9">Chaperone protein DnaJ</fullName>
    </recommendedName>
</protein>
<evidence type="ECO:0000256" key="4">
    <source>
        <dbReference type="ARBA" id="ARBA00022737"/>
    </source>
</evidence>
<feature type="repeat" description="CXXCXGXG motif" evidence="9">
    <location>
        <begin position="236"/>
        <end position="243"/>
    </location>
</feature>
<comment type="domain">
    <text evidence="9">The J domain is necessary and sufficient to stimulate DnaK ATPase activity. Zinc center 1 plays an important role in the autonomous, DnaK-independent chaperone activity of DnaJ. Zinc center 2 is essential for interaction with DnaK and for DnaJ activity.</text>
</comment>
<evidence type="ECO:0000259" key="12">
    <source>
        <dbReference type="PROSITE" id="PS51188"/>
    </source>
</evidence>
<comment type="caution">
    <text evidence="13">The sequence shown here is derived from an EMBL/GenBank/DDBJ whole genome shotgun (WGS) entry which is preliminary data.</text>
</comment>
<dbReference type="Pfam" id="PF00226">
    <property type="entry name" value="DnaJ"/>
    <property type="match status" value="1"/>
</dbReference>
<accession>A0ABY1K178</accession>
<dbReference type="InterPro" id="IPR002939">
    <property type="entry name" value="DnaJ_C"/>
</dbReference>
<feature type="binding site" evidence="9">
    <location>
        <position position="236"/>
    </location>
    <ligand>
        <name>Zn(2+)</name>
        <dbReference type="ChEBI" id="CHEBI:29105"/>
        <label>1</label>
    </ligand>
</feature>
<keyword evidence="4 9" id="KW-0677">Repeat</keyword>
<evidence type="ECO:0000313" key="14">
    <source>
        <dbReference type="Proteomes" id="UP000186666"/>
    </source>
</evidence>
<dbReference type="PROSITE" id="PS50076">
    <property type="entry name" value="DNAJ_2"/>
    <property type="match status" value="1"/>
</dbReference>
<dbReference type="NCBIfam" id="NF008035">
    <property type="entry name" value="PRK10767.1"/>
    <property type="match status" value="1"/>
</dbReference>
<dbReference type="HAMAP" id="MF_01152">
    <property type="entry name" value="DnaJ"/>
    <property type="match status" value="1"/>
</dbReference>
<feature type="repeat" description="CXXCXGXG motif" evidence="9">
    <location>
        <begin position="222"/>
        <end position="229"/>
    </location>
</feature>
<dbReference type="SUPFAM" id="SSF49493">
    <property type="entry name" value="HSP40/DnaJ peptide-binding domain"/>
    <property type="match status" value="2"/>
</dbReference>
<dbReference type="InterPro" id="IPR036869">
    <property type="entry name" value="J_dom_sf"/>
</dbReference>
<keyword evidence="6 9" id="KW-0862">Zinc</keyword>
<dbReference type="CDD" id="cd10747">
    <property type="entry name" value="DnaJ_C"/>
    <property type="match status" value="1"/>
</dbReference>
<dbReference type="SUPFAM" id="SSF57938">
    <property type="entry name" value="DnaJ/Hsp40 cysteine-rich domain"/>
    <property type="match status" value="1"/>
</dbReference>
<name>A0ABY1K178_9BACL</name>
<dbReference type="InterPro" id="IPR036410">
    <property type="entry name" value="HSP_DnaJ_Cys-rich_dom_sf"/>
</dbReference>
<dbReference type="Gene3D" id="2.10.230.10">
    <property type="entry name" value="Heat shock protein DnaJ, cysteine-rich domain"/>
    <property type="match status" value="1"/>
</dbReference>
<keyword evidence="3 9" id="KW-0479">Metal-binding</keyword>
<feature type="binding site" evidence="9">
    <location>
        <position position="225"/>
    </location>
    <ligand>
        <name>Zn(2+)</name>
        <dbReference type="ChEBI" id="CHEBI:29105"/>
        <label>2</label>
    </ligand>
</feature>
<evidence type="ECO:0000256" key="5">
    <source>
        <dbReference type="ARBA" id="ARBA00022771"/>
    </source>
</evidence>
<keyword evidence="5 9" id="KW-0863">Zinc-finger</keyword>
<evidence type="ECO:0000256" key="6">
    <source>
        <dbReference type="ARBA" id="ARBA00022833"/>
    </source>
</evidence>
<dbReference type="InterPro" id="IPR012724">
    <property type="entry name" value="DnaJ"/>
</dbReference>
<evidence type="ECO:0000313" key="13">
    <source>
        <dbReference type="EMBL" id="SIR11019.1"/>
    </source>
</evidence>
<dbReference type="SUPFAM" id="SSF46565">
    <property type="entry name" value="Chaperone J-domain"/>
    <property type="match status" value="1"/>
</dbReference>
<dbReference type="InterPro" id="IPR018253">
    <property type="entry name" value="DnaJ_domain_CS"/>
</dbReference>